<dbReference type="AlphaFoldDB" id="A0AAD4WTY1"/>
<organism evidence="2 3">
    <name type="scientific">Prunus dulcis</name>
    <name type="common">Almond</name>
    <name type="synonym">Amygdalus dulcis</name>
    <dbReference type="NCBI Taxonomy" id="3755"/>
    <lineage>
        <taxon>Eukaryota</taxon>
        <taxon>Viridiplantae</taxon>
        <taxon>Streptophyta</taxon>
        <taxon>Embryophyta</taxon>
        <taxon>Tracheophyta</taxon>
        <taxon>Spermatophyta</taxon>
        <taxon>Magnoliopsida</taxon>
        <taxon>eudicotyledons</taxon>
        <taxon>Gunneridae</taxon>
        <taxon>Pentapetalae</taxon>
        <taxon>rosids</taxon>
        <taxon>fabids</taxon>
        <taxon>Rosales</taxon>
        <taxon>Rosaceae</taxon>
        <taxon>Amygdaloideae</taxon>
        <taxon>Amygdaleae</taxon>
        <taxon>Prunus</taxon>
    </lineage>
</organism>
<keyword evidence="1" id="KW-1133">Transmembrane helix</keyword>
<keyword evidence="1" id="KW-0812">Transmembrane</keyword>
<keyword evidence="3" id="KW-1185">Reference proteome</keyword>
<evidence type="ECO:0000313" key="2">
    <source>
        <dbReference type="EMBL" id="KAI5349514.1"/>
    </source>
</evidence>
<comment type="caution">
    <text evidence="2">The sequence shown here is derived from an EMBL/GenBank/DDBJ whole genome shotgun (WGS) entry which is preliminary data.</text>
</comment>
<sequence>MAWVGEWGFNDRAKWGCSNKKTTLIVCSTNIVVYMFVLYASLYIHFINIVVGLNCGRIATTFEIEVTNEIVERLKTLRPKANFTEAERKVEDREQVFVDTIEREKKPLALVVGSSKTRVLISGSV</sequence>
<evidence type="ECO:0000256" key="1">
    <source>
        <dbReference type="SAM" id="Phobius"/>
    </source>
</evidence>
<gene>
    <name evidence="2" type="ORF">L3X38_002402</name>
</gene>
<keyword evidence="1" id="KW-0472">Membrane</keyword>
<dbReference type="Proteomes" id="UP001054821">
    <property type="component" value="Chromosome 1"/>
</dbReference>
<reference evidence="2 3" key="1">
    <citation type="journal article" date="2022" name="G3 (Bethesda)">
        <title>Whole-genome sequence and methylome profiling of the almond [Prunus dulcis (Mill.) D.A. Webb] cultivar 'Nonpareil'.</title>
        <authorList>
            <person name="D'Amico-Willman K.M."/>
            <person name="Ouma W.Z."/>
            <person name="Meulia T."/>
            <person name="Sideli G.M."/>
            <person name="Gradziel T.M."/>
            <person name="Fresnedo-Ramirez J."/>
        </authorList>
    </citation>
    <scope>NUCLEOTIDE SEQUENCE [LARGE SCALE GENOMIC DNA]</scope>
    <source>
        <strain evidence="2">Clone GOH B32 T37-40</strain>
    </source>
</reference>
<evidence type="ECO:0000313" key="3">
    <source>
        <dbReference type="Proteomes" id="UP001054821"/>
    </source>
</evidence>
<accession>A0AAD4WTY1</accession>
<dbReference type="EMBL" id="JAJFAZ020000001">
    <property type="protein sequence ID" value="KAI5349514.1"/>
    <property type="molecule type" value="Genomic_DNA"/>
</dbReference>
<feature type="transmembrane region" description="Helical" evidence="1">
    <location>
        <begin position="31"/>
        <end position="53"/>
    </location>
</feature>
<name>A0AAD4WTY1_PRUDU</name>
<protein>
    <submittedName>
        <fullName evidence="2">Uncharacterized protein</fullName>
    </submittedName>
</protein>
<proteinExistence type="predicted"/>